<dbReference type="GO" id="GO:0006423">
    <property type="term" value="P:cysteinyl-tRNA aminoacylation"/>
    <property type="evidence" value="ECO:0007669"/>
    <property type="project" value="UniProtKB-UniRule"/>
</dbReference>
<feature type="short sequence motif" description="'KMSKS' region" evidence="13">
    <location>
        <begin position="267"/>
        <end position="271"/>
    </location>
</feature>
<dbReference type="GO" id="GO:0004817">
    <property type="term" value="F:cysteine-tRNA ligase activity"/>
    <property type="evidence" value="ECO:0007669"/>
    <property type="project" value="UniProtKB-UniRule"/>
</dbReference>
<dbReference type="Gene3D" id="1.20.120.1910">
    <property type="entry name" value="Cysteine-tRNA ligase, C-terminal anti-codon recognition domain"/>
    <property type="match status" value="1"/>
</dbReference>
<sequence length="468" mass="51427">MTLRLYDSLSREVRAVEPRDPGRLAVYSCGPTVYSYIHVGNARPFWIAMLLRRHVRRSGVEPTVVVNVTDVNDKIYEAARAEGVPSDELARRYADAYLEDTSRLGLGRPDVEPLVTDTISDIVELIGTLIERGLAYAVDGDVYFAVERFPAYGRLSRQRLDQLLEEGRVEPGEGKRSPLDFALWKAEKPGEDTAWDAPWGRGRPGWHIECSAMARRHLGDDFDVHGGGLDLIFPHHENERAQSEGATERPFVRTWLHNGMLRFSGDKMSKSVGNVTRLRDALDAWGPETLLLLFAGAHYRGPVDYSDDTLTAARASAERLREVLRRARAHTSVTEPDRGDDALGAAAVSAGREFDAALDDDLSTPQALAALFGLVRVLNAALDEGGVSSQAVAGAADVLVDRLDVLGLAGLDAGGEPPVPEEVRRLADARQAARLERDFGRADELRDELAARGWSVRDTPRGPELVPR</sequence>
<evidence type="ECO:0000256" key="13">
    <source>
        <dbReference type="HAMAP-Rule" id="MF_00041"/>
    </source>
</evidence>
<feature type="binding site" evidence="13">
    <location>
        <position position="29"/>
    </location>
    <ligand>
        <name>Zn(2+)</name>
        <dbReference type="ChEBI" id="CHEBI:29105"/>
    </ligand>
</feature>
<protein>
    <recommendedName>
        <fullName evidence="13">Cysteine--tRNA ligase</fullName>
        <ecNumber evidence="13">6.1.1.16</ecNumber>
    </recommendedName>
    <alternativeName>
        <fullName evidence="13">Cysteinyl-tRNA synthetase</fullName>
        <shortName evidence="13">CysRS</shortName>
    </alternativeName>
</protein>
<gene>
    <name evidence="13" type="primary">cysS</name>
    <name evidence="15" type="ORF">AVDCRST_MAG79-2158</name>
</gene>
<evidence type="ECO:0000259" key="14">
    <source>
        <dbReference type="SMART" id="SM00840"/>
    </source>
</evidence>
<dbReference type="GO" id="GO:0008270">
    <property type="term" value="F:zinc ion binding"/>
    <property type="evidence" value="ECO:0007669"/>
    <property type="project" value="UniProtKB-UniRule"/>
</dbReference>
<proteinExistence type="inferred from homology"/>
<comment type="cofactor">
    <cofactor evidence="13">
        <name>Zn(2+)</name>
        <dbReference type="ChEBI" id="CHEBI:29105"/>
    </cofactor>
    <text evidence="13">Binds 1 zinc ion per subunit.</text>
</comment>
<evidence type="ECO:0000256" key="9">
    <source>
        <dbReference type="ARBA" id="ARBA00022840"/>
    </source>
</evidence>
<evidence type="ECO:0000256" key="7">
    <source>
        <dbReference type="ARBA" id="ARBA00022741"/>
    </source>
</evidence>
<feature type="short sequence motif" description="'HIGH' region" evidence="13">
    <location>
        <begin position="31"/>
        <end position="41"/>
    </location>
</feature>
<comment type="subcellular location">
    <subcellularLocation>
        <location evidence="1 13">Cytoplasm</location>
    </subcellularLocation>
</comment>
<dbReference type="NCBIfam" id="TIGR00435">
    <property type="entry name" value="cysS"/>
    <property type="match status" value="1"/>
</dbReference>
<dbReference type="InterPro" id="IPR032678">
    <property type="entry name" value="tRNA-synt_1_cat_dom"/>
</dbReference>
<comment type="catalytic activity">
    <reaction evidence="12 13">
        <text>tRNA(Cys) + L-cysteine + ATP = L-cysteinyl-tRNA(Cys) + AMP + diphosphate</text>
        <dbReference type="Rhea" id="RHEA:17773"/>
        <dbReference type="Rhea" id="RHEA-COMP:9661"/>
        <dbReference type="Rhea" id="RHEA-COMP:9679"/>
        <dbReference type="ChEBI" id="CHEBI:30616"/>
        <dbReference type="ChEBI" id="CHEBI:33019"/>
        <dbReference type="ChEBI" id="CHEBI:35235"/>
        <dbReference type="ChEBI" id="CHEBI:78442"/>
        <dbReference type="ChEBI" id="CHEBI:78517"/>
        <dbReference type="ChEBI" id="CHEBI:456215"/>
        <dbReference type="EC" id="6.1.1.16"/>
    </reaction>
</comment>
<evidence type="ECO:0000256" key="11">
    <source>
        <dbReference type="ARBA" id="ARBA00023146"/>
    </source>
</evidence>
<dbReference type="Pfam" id="PF01406">
    <property type="entry name" value="tRNA-synt_1e"/>
    <property type="match status" value="1"/>
</dbReference>
<evidence type="ECO:0000256" key="2">
    <source>
        <dbReference type="ARBA" id="ARBA00005594"/>
    </source>
</evidence>
<dbReference type="AlphaFoldDB" id="A0A6J4U9B7"/>
<dbReference type="PRINTS" id="PR00983">
    <property type="entry name" value="TRNASYNTHCYS"/>
</dbReference>
<evidence type="ECO:0000256" key="1">
    <source>
        <dbReference type="ARBA" id="ARBA00004496"/>
    </source>
</evidence>
<feature type="binding site" evidence="13">
    <location>
        <position position="210"/>
    </location>
    <ligand>
        <name>Zn(2+)</name>
        <dbReference type="ChEBI" id="CHEBI:29105"/>
    </ligand>
</feature>
<evidence type="ECO:0000256" key="12">
    <source>
        <dbReference type="ARBA" id="ARBA00047398"/>
    </source>
</evidence>
<feature type="domain" description="Cysteinyl-tRNA synthetase class Ia DALR" evidence="14">
    <location>
        <begin position="353"/>
        <end position="417"/>
    </location>
</feature>
<feature type="binding site" evidence="13">
    <location>
        <position position="239"/>
    </location>
    <ligand>
        <name>Zn(2+)</name>
        <dbReference type="ChEBI" id="CHEBI:29105"/>
    </ligand>
</feature>
<dbReference type="GO" id="GO:0005737">
    <property type="term" value="C:cytoplasm"/>
    <property type="evidence" value="ECO:0007669"/>
    <property type="project" value="UniProtKB-SubCell"/>
</dbReference>
<keyword evidence="4 13" id="KW-0963">Cytoplasm</keyword>
<evidence type="ECO:0000256" key="8">
    <source>
        <dbReference type="ARBA" id="ARBA00022833"/>
    </source>
</evidence>
<dbReference type="InterPro" id="IPR009080">
    <property type="entry name" value="tRNAsynth_Ia_anticodon-bd"/>
</dbReference>
<keyword evidence="6 13" id="KW-0479">Metal-binding</keyword>
<evidence type="ECO:0000256" key="5">
    <source>
        <dbReference type="ARBA" id="ARBA00022598"/>
    </source>
</evidence>
<dbReference type="Pfam" id="PF23493">
    <property type="entry name" value="CysS_C"/>
    <property type="match status" value="1"/>
</dbReference>
<dbReference type="InterPro" id="IPR014729">
    <property type="entry name" value="Rossmann-like_a/b/a_fold"/>
</dbReference>
<dbReference type="Pfam" id="PF09190">
    <property type="entry name" value="DALR_2"/>
    <property type="match status" value="1"/>
</dbReference>
<evidence type="ECO:0000256" key="10">
    <source>
        <dbReference type="ARBA" id="ARBA00022917"/>
    </source>
</evidence>
<organism evidence="15">
    <name type="scientific">uncultured Thermoleophilia bacterium</name>
    <dbReference type="NCBI Taxonomy" id="1497501"/>
    <lineage>
        <taxon>Bacteria</taxon>
        <taxon>Bacillati</taxon>
        <taxon>Actinomycetota</taxon>
        <taxon>Thermoleophilia</taxon>
        <taxon>environmental samples</taxon>
    </lineage>
</organism>
<keyword evidence="10 13" id="KW-0648">Protein biosynthesis</keyword>
<name>A0A6J4U9B7_9ACTN</name>
<dbReference type="HAMAP" id="MF_00041">
    <property type="entry name" value="Cys_tRNA_synth"/>
    <property type="match status" value="1"/>
</dbReference>
<dbReference type="SUPFAM" id="SSF47323">
    <property type="entry name" value="Anticodon-binding domain of a subclass of class I aminoacyl-tRNA synthetases"/>
    <property type="match status" value="1"/>
</dbReference>
<dbReference type="Gene3D" id="3.40.50.620">
    <property type="entry name" value="HUPs"/>
    <property type="match status" value="1"/>
</dbReference>
<keyword evidence="8 13" id="KW-0862">Zinc</keyword>
<keyword evidence="5 13" id="KW-0436">Ligase</keyword>
<keyword evidence="11 13" id="KW-0030">Aminoacyl-tRNA synthetase</keyword>
<evidence type="ECO:0000256" key="4">
    <source>
        <dbReference type="ARBA" id="ARBA00022490"/>
    </source>
</evidence>
<dbReference type="GO" id="GO:0005524">
    <property type="term" value="F:ATP binding"/>
    <property type="evidence" value="ECO:0007669"/>
    <property type="project" value="UniProtKB-UniRule"/>
</dbReference>
<keyword evidence="7 13" id="KW-0547">Nucleotide-binding</keyword>
<comment type="similarity">
    <text evidence="2 13">Belongs to the class-I aminoacyl-tRNA synthetase family.</text>
</comment>
<feature type="binding site" evidence="13">
    <location>
        <position position="270"/>
    </location>
    <ligand>
        <name>ATP</name>
        <dbReference type="ChEBI" id="CHEBI:30616"/>
    </ligand>
</feature>
<dbReference type="InterPro" id="IPR024909">
    <property type="entry name" value="Cys-tRNA/MSH_ligase"/>
</dbReference>
<dbReference type="SUPFAM" id="SSF52374">
    <property type="entry name" value="Nucleotidylyl transferase"/>
    <property type="match status" value="1"/>
</dbReference>
<keyword evidence="9 13" id="KW-0067">ATP-binding</keyword>
<dbReference type="PANTHER" id="PTHR10890">
    <property type="entry name" value="CYSTEINYL-TRNA SYNTHETASE"/>
    <property type="match status" value="1"/>
</dbReference>
<accession>A0A6J4U9B7</accession>
<dbReference type="PANTHER" id="PTHR10890:SF3">
    <property type="entry name" value="CYSTEINE--TRNA LIGASE, CYTOPLASMIC"/>
    <property type="match status" value="1"/>
</dbReference>
<dbReference type="SMART" id="SM00840">
    <property type="entry name" value="DALR_2"/>
    <property type="match status" value="1"/>
</dbReference>
<dbReference type="InterPro" id="IPR015803">
    <property type="entry name" value="Cys-tRNA-ligase"/>
</dbReference>
<dbReference type="EC" id="6.1.1.16" evidence="13"/>
<dbReference type="EMBL" id="CADCWC010000322">
    <property type="protein sequence ID" value="CAA9544447.1"/>
    <property type="molecule type" value="Genomic_DNA"/>
</dbReference>
<dbReference type="InterPro" id="IPR015273">
    <property type="entry name" value="Cys-tRNA-synt_Ia_DALR"/>
</dbReference>
<evidence type="ECO:0000256" key="3">
    <source>
        <dbReference type="ARBA" id="ARBA00011245"/>
    </source>
</evidence>
<comment type="subunit">
    <text evidence="3 13">Monomer.</text>
</comment>
<evidence type="ECO:0000256" key="6">
    <source>
        <dbReference type="ARBA" id="ARBA00022723"/>
    </source>
</evidence>
<evidence type="ECO:0000313" key="15">
    <source>
        <dbReference type="EMBL" id="CAA9544447.1"/>
    </source>
</evidence>
<dbReference type="InterPro" id="IPR056411">
    <property type="entry name" value="CysS_C"/>
</dbReference>
<reference evidence="15" key="1">
    <citation type="submission" date="2020-02" db="EMBL/GenBank/DDBJ databases">
        <authorList>
            <person name="Meier V. D."/>
        </authorList>
    </citation>
    <scope>NUCLEOTIDE SEQUENCE</scope>
    <source>
        <strain evidence="15">AVDCRST_MAG79</strain>
    </source>
</reference>
<feature type="binding site" evidence="13">
    <location>
        <position position="235"/>
    </location>
    <ligand>
        <name>Zn(2+)</name>
        <dbReference type="ChEBI" id="CHEBI:29105"/>
    </ligand>
</feature>